<dbReference type="EMBL" id="LVWI01000014">
    <property type="protein sequence ID" value="OKP89544.1"/>
    <property type="molecule type" value="Genomic_DNA"/>
</dbReference>
<evidence type="ECO:0008006" key="3">
    <source>
        <dbReference type="Google" id="ProtNLM"/>
    </source>
</evidence>
<protein>
    <recommendedName>
        <fullName evidence="3">Low copy number virion structural protein</fullName>
    </recommendedName>
</protein>
<organism evidence="1 2">
    <name type="scientific">Paenibacillus helianthi</name>
    <dbReference type="NCBI Taxonomy" id="1349432"/>
    <lineage>
        <taxon>Bacteria</taxon>
        <taxon>Bacillati</taxon>
        <taxon>Bacillota</taxon>
        <taxon>Bacilli</taxon>
        <taxon>Bacillales</taxon>
        <taxon>Paenibacillaceae</taxon>
        <taxon>Paenibacillus</taxon>
    </lineage>
</organism>
<evidence type="ECO:0000313" key="1">
    <source>
        <dbReference type="EMBL" id="OKP89544.1"/>
    </source>
</evidence>
<proteinExistence type="predicted"/>
<dbReference type="Proteomes" id="UP000186058">
    <property type="component" value="Unassembled WGS sequence"/>
</dbReference>
<accession>A0ABX3ERT2</accession>
<sequence length="137" mass="15626">MSFQITHPAGGTIDKVRELPYPHFSKFTRPFVRGRMIDVTGVAKIYEDTYSLPYATEFLSVAFAASEYCIGDFWELTVNGDKICETVYTKELPESVSMGNSFGIVYPLPDNAEIKFEYHNLSGSAKQVWYNVKFLRK</sequence>
<evidence type="ECO:0000313" key="2">
    <source>
        <dbReference type="Proteomes" id="UP000186058"/>
    </source>
</evidence>
<dbReference type="RefSeq" id="WP_074083696.1">
    <property type="nucleotide sequence ID" value="NZ_LVWI01000014.1"/>
</dbReference>
<gene>
    <name evidence="1" type="ORF">A3844_06065</name>
</gene>
<comment type="caution">
    <text evidence="1">The sequence shown here is derived from an EMBL/GenBank/DDBJ whole genome shotgun (WGS) entry which is preliminary data.</text>
</comment>
<name>A0ABX3ERT2_9BACL</name>
<keyword evidence="2" id="KW-1185">Reference proteome</keyword>
<reference evidence="1 2" key="1">
    <citation type="submission" date="2016-03" db="EMBL/GenBank/DDBJ databases">
        <authorList>
            <person name="Sant'Anna F.H."/>
            <person name="Ambrosini A."/>
            <person name="Souza R."/>
            <person name="Bach E."/>
            <person name="Fernandes G."/>
            <person name="Balsanelli E."/>
            <person name="Baura V.A."/>
            <person name="Souza E.M."/>
            <person name="Passaglia L."/>
        </authorList>
    </citation>
    <scope>NUCLEOTIDE SEQUENCE [LARGE SCALE GENOMIC DNA]</scope>
    <source>
        <strain evidence="1 2">P26E</strain>
    </source>
</reference>